<dbReference type="EMBL" id="GG662241">
    <property type="protein sequence ID" value="EAS07282.2"/>
    <property type="molecule type" value="Genomic_DNA"/>
</dbReference>
<dbReference type="Proteomes" id="UP000009168">
    <property type="component" value="Unassembled WGS sequence"/>
</dbReference>
<reference evidence="4" key="1">
    <citation type="journal article" date="2006" name="PLoS Biol.">
        <title>Macronuclear genome sequence of the ciliate Tetrahymena thermophila, a model eukaryote.</title>
        <authorList>
            <person name="Eisen J.A."/>
            <person name="Coyne R.S."/>
            <person name="Wu M."/>
            <person name="Wu D."/>
            <person name="Thiagarajan M."/>
            <person name="Wortman J.R."/>
            <person name="Badger J.H."/>
            <person name="Ren Q."/>
            <person name="Amedeo P."/>
            <person name="Jones K.M."/>
            <person name="Tallon L.J."/>
            <person name="Delcher A.L."/>
            <person name="Salzberg S.L."/>
            <person name="Silva J.C."/>
            <person name="Haas B.J."/>
            <person name="Majoros W.H."/>
            <person name="Farzad M."/>
            <person name="Carlton J.M."/>
            <person name="Smith R.K. Jr."/>
            <person name="Garg J."/>
            <person name="Pearlman R.E."/>
            <person name="Karrer K.M."/>
            <person name="Sun L."/>
            <person name="Manning G."/>
            <person name="Elde N.C."/>
            <person name="Turkewitz A.P."/>
            <person name="Asai D.J."/>
            <person name="Wilkes D.E."/>
            <person name="Wang Y."/>
            <person name="Cai H."/>
            <person name="Collins K."/>
            <person name="Stewart B.A."/>
            <person name="Lee S.R."/>
            <person name="Wilamowska K."/>
            <person name="Weinberg Z."/>
            <person name="Ruzzo W.L."/>
            <person name="Wloga D."/>
            <person name="Gaertig J."/>
            <person name="Frankel J."/>
            <person name="Tsao C.-C."/>
            <person name="Gorovsky M.A."/>
            <person name="Keeling P.J."/>
            <person name="Waller R.F."/>
            <person name="Patron N.J."/>
            <person name="Cherry J.M."/>
            <person name="Stover N.A."/>
            <person name="Krieger C.J."/>
            <person name="del Toro C."/>
            <person name="Ryder H.F."/>
            <person name="Williamson S.C."/>
            <person name="Barbeau R.A."/>
            <person name="Hamilton E.P."/>
            <person name="Orias E."/>
        </authorList>
    </citation>
    <scope>NUCLEOTIDE SEQUENCE [LARGE SCALE GENOMIC DNA]</scope>
    <source>
        <strain evidence="4">SB210</strain>
    </source>
</reference>
<dbReference type="STRING" id="312017.Q24HM9"/>
<dbReference type="PANTHER" id="PTHR22957">
    <property type="entry name" value="TBC1 DOMAIN FAMILY MEMBER GTPASE-ACTIVATING PROTEIN"/>
    <property type="match status" value="1"/>
</dbReference>
<dbReference type="Pfam" id="PF00566">
    <property type="entry name" value="RabGAP-TBC"/>
    <property type="match status" value="1"/>
</dbReference>
<dbReference type="SMART" id="SM00164">
    <property type="entry name" value="TBC"/>
    <property type="match status" value="1"/>
</dbReference>
<dbReference type="SUPFAM" id="SSF47923">
    <property type="entry name" value="Ypt/Rab-GAP domain of gyp1p"/>
    <property type="match status" value="2"/>
</dbReference>
<protein>
    <submittedName>
        <fullName evidence="3">Rab-GTPase-TBC domain protein</fullName>
    </submittedName>
</protein>
<evidence type="ECO:0000256" key="1">
    <source>
        <dbReference type="SAM" id="MobiDB-lite"/>
    </source>
</evidence>
<dbReference type="InterPro" id="IPR000195">
    <property type="entry name" value="Rab-GAP-TBC_dom"/>
</dbReference>
<accession>Q24HM9</accession>
<name>Q24HM9_TETTS</name>
<feature type="compositionally biased region" description="Polar residues" evidence="1">
    <location>
        <begin position="15"/>
        <end position="28"/>
    </location>
</feature>
<dbReference type="InParanoid" id="Q24HM9"/>
<feature type="domain" description="Rab-GAP TBC" evidence="2">
    <location>
        <begin position="242"/>
        <end position="408"/>
    </location>
</feature>
<evidence type="ECO:0000259" key="2">
    <source>
        <dbReference type="PROSITE" id="PS50086"/>
    </source>
</evidence>
<evidence type="ECO:0000313" key="3">
    <source>
        <dbReference type="EMBL" id="EAS07282.2"/>
    </source>
</evidence>
<dbReference type="Gene3D" id="1.10.472.80">
    <property type="entry name" value="Ypt/Rab-GAP domain of gyp1p, domain 3"/>
    <property type="match status" value="1"/>
</dbReference>
<proteinExistence type="predicted"/>
<dbReference type="GeneID" id="7843670"/>
<feature type="region of interest" description="Disordered" evidence="1">
    <location>
        <begin position="104"/>
        <end position="157"/>
    </location>
</feature>
<dbReference type="eggNOG" id="KOG2058">
    <property type="taxonomic scope" value="Eukaryota"/>
</dbReference>
<feature type="region of interest" description="Disordered" evidence="1">
    <location>
        <begin position="686"/>
        <end position="707"/>
    </location>
</feature>
<dbReference type="HOGENOM" id="CLU_330249_0_0_1"/>
<dbReference type="Gene3D" id="1.10.8.270">
    <property type="entry name" value="putative rabgap domain of human tbc1 domain family member 14 like domains"/>
    <property type="match status" value="1"/>
</dbReference>
<organism evidence="3 4">
    <name type="scientific">Tetrahymena thermophila (strain SB210)</name>
    <dbReference type="NCBI Taxonomy" id="312017"/>
    <lineage>
        <taxon>Eukaryota</taxon>
        <taxon>Sar</taxon>
        <taxon>Alveolata</taxon>
        <taxon>Ciliophora</taxon>
        <taxon>Intramacronucleata</taxon>
        <taxon>Oligohymenophorea</taxon>
        <taxon>Hymenostomatida</taxon>
        <taxon>Tetrahymenina</taxon>
        <taxon>Tetrahymenidae</taxon>
        <taxon>Tetrahymena</taxon>
    </lineage>
</organism>
<dbReference type="GO" id="GO:0005096">
    <property type="term" value="F:GTPase activator activity"/>
    <property type="evidence" value="ECO:0007669"/>
    <property type="project" value="TreeGrafter"/>
</dbReference>
<feature type="compositionally biased region" description="Polar residues" evidence="1">
    <location>
        <begin position="693"/>
        <end position="705"/>
    </location>
</feature>
<dbReference type="KEGG" id="tet:TTHERM_01055580"/>
<feature type="compositionally biased region" description="Polar residues" evidence="1">
    <location>
        <begin position="137"/>
        <end position="157"/>
    </location>
</feature>
<dbReference type="OrthoDB" id="288404at2759"/>
<feature type="region of interest" description="Disordered" evidence="1">
    <location>
        <begin position="1"/>
        <end position="30"/>
    </location>
</feature>
<dbReference type="RefSeq" id="XP_001027524.2">
    <property type="nucleotide sequence ID" value="XM_001027524.2"/>
</dbReference>
<sequence>MSFQIQRITEKKKTQFSNEDGSSPLSQIEDQEIDQQGLIFGDIVKNYERNKKKKPTISSLLKSSPKKVNPPDIIKLSLDKKKCSQLFEEDKLFEFSQRSLNPTQYRNYKKKQQQNGSPTPTPKKHSNKVMPEPIKVQNGNNNNEMSASVQPQQRNSNPQVLSPYVIASIIKLQQQQETRVSQLDKLGLDQFLSQAMLNQHINSSIKRDLKIALERKLIHPHHYRQLFLVGTNAQVIMLQNKGYYQALLKQKSHYPLKYFDKIKLDVCRSFGSLQSDQKAIYEKSLDNILCAIAIRNPYIHYCQGMNYIGVFILKYITDGNEEEAFWIFIQLLESFLSLEMYNNEEFFVYYFNMLEEYLKIEFSDLYEKLKKNHVQKLSFPFSELFTLFTNQIKPQITIQIWINLILQGQRALFKSVITFLNIFKTQLIQADDSGSIHQIIDQIKQYDNEIEFQNEYDKCYINKRAFMIALNTYSEVQRLEINGNKKSQLGFSQINEQCDLKSPICIHVQQTIKNLKRSFSYFIYKTANNIQVTDSDYFSAAKSQADFNYHHNQVRRNQLILQNQGQQDQQMQQQMAQQQAVKYIQGQADFEQQIIIDDLDDLLVGRYYHMCQVIDYRQNSSILRPSLSPKNKEKSQFRSPQFLSLKKVNLIESESQINLQQESSLDVGTDPFPVFQQTSSIIINPHREKSKTHSSVSNGEPNQQQQRKKEFTLYHQNYISYHQNEDELDGNEEEEEDKDGDFTYMFSKNQQQKDQSPKRRKSITLHDEGQIKQSQVVEQIDQNINEQFNQYETGIIQQNQEQDQPDNSPLQVRERSTFILLKKDKNDKFTIQLPAYTQNCIKVVNNGVEQKILKY</sequence>
<dbReference type="AlphaFoldDB" id="Q24HM9"/>
<dbReference type="PROSITE" id="PS50086">
    <property type="entry name" value="TBC_RABGAP"/>
    <property type="match status" value="1"/>
</dbReference>
<evidence type="ECO:0000313" key="4">
    <source>
        <dbReference type="Proteomes" id="UP000009168"/>
    </source>
</evidence>
<gene>
    <name evidence="3" type="ORF">TTHERM_01055580</name>
</gene>
<keyword evidence="4" id="KW-1185">Reference proteome</keyword>
<dbReference type="InterPro" id="IPR035969">
    <property type="entry name" value="Rab-GAP_TBC_sf"/>
</dbReference>